<feature type="domain" description="Phytocyanin" evidence="6">
    <location>
        <begin position="25"/>
        <end position="131"/>
    </location>
</feature>
<reference evidence="7 8" key="1">
    <citation type="journal article" date="2013" name="Front. Plant Sci.">
        <title>The Reference Genome of the Halophytic Plant Eutrema salsugineum.</title>
        <authorList>
            <person name="Yang R."/>
            <person name="Jarvis D.E."/>
            <person name="Chen H."/>
            <person name="Beilstein M.A."/>
            <person name="Grimwood J."/>
            <person name="Jenkins J."/>
            <person name="Shu S."/>
            <person name="Prochnik S."/>
            <person name="Xin M."/>
            <person name="Ma C."/>
            <person name="Schmutz J."/>
            <person name="Wing R.A."/>
            <person name="Mitchell-Olds T."/>
            <person name="Schumaker K.S."/>
            <person name="Wang X."/>
        </authorList>
    </citation>
    <scope>NUCLEOTIDE SEQUENCE [LARGE SCALE GENOMIC DNA]</scope>
</reference>
<organism evidence="7 8">
    <name type="scientific">Eutrema salsugineum</name>
    <name type="common">Saltwater cress</name>
    <name type="synonym">Sisymbrium salsugineum</name>
    <dbReference type="NCBI Taxonomy" id="72664"/>
    <lineage>
        <taxon>Eukaryota</taxon>
        <taxon>Viridiplantae</taxon>
        <taxon>Streptophyta</taxon>
        <taxon>Embryophyta</taxon>
        <taxon>Tracheophyta</taxon>
        <taxon>Spermatophyta</taxon>
        <taxon>Magnoliopsida</taxon>
        <taxon>eudicotyledons</taxon>
        <taxon>Gunneridae</taxon>
        <taxon>Pentapetalae</taxon>
        <taxon>rosids</taxon>
        <taxon>malvids</taxon>
        <taxon>Brassicales</taxon>
        <taxon>Brassicaceae</taxon>
        <taxon>Eutremeae</taxon>
        <taxon>Eutrema</taxon>
    </lineage>
</organism>
<feature type="transmembrane region" description="Helical" evidence="4">
    <location>
        <begin position="188"/>
        <end position="209"/>
    </location>
</feature>
<evidence type="ECO:0000256" key="5">
    <source>
        <dbReference type="SAM" id="SignalP"/>
    </source>
</evidence>
<keyword evidence="4" id="KW-0472">Membrane</keyword>
<dbReference type="InterPro" id="IPR003245">
    <property type="entry name" value="Phytocyanin_dom"/>
</dbReference>
<evidence type="ECO:0000259" key="6">
    <source>
        <dbReference type="PROSITE" id="PS51485"/>
    </source>
</evidence>
<evidence type="ECO:0000256" key="2">
    <source>
        <dbReference type="ARBA" id="ARBA00023180"/>
    </source>
</evidence>
<dbReference type="Gramene" id="ESQ46348">
    <property type="protein sequence ID" value="ESQ46348"/>
    <property type="gene ID" value="EUTSA_v10000321mg"/>
</dbReference>
<name>V4M299_EUTSA</name>
<dbReference type="FunFam" id="2.60.40.420:FF:000034">
    <property type="entry name" value="Cupredoxin superfamily protein"/>
    <property type="match status" value="1"/>
</dbReference>
<dbReference type="EMBL" id="KI517426">
    <property type="protein sequence ID" value="ESQ46348.1"/>
    <property type="molecule type" value="Genomic_DNA"/>
</dbReference>
<dbReference type="InterPro" id="IPR008972">
    <property type="entry name" value="Cupredoxin"/>
</dbReference>
<keyword evidence="4" id="KW-1133">Transmembrane helix</keyword>
<feature type="signal peptide" evidence="5">
    <location>
        <begin position="1"/>
        <end position="24"/>
    </location>
</feature>
<dbReference type="OMA" id="IDWANHG"/>
<dbReference type="OrthoDB" id="1087503at2759"/>
<keyword evidence="8" id="KW-1185">Reference proteome</keyword>
<dbReference type="PANTHER" id="PTHR33021:SF280">
    <property type="entry name" value="PHYTOCYANIN DOMAIN-CONTAINING PROTEIN"/>
    <property type="match status" value="1"/>
</dbReference>
<dbReference type="AlphaFoldDB" id="V4M299"/>
<keyword evidence="5" id="KW-0732">Signal</keyword>
<evidence type="ECO:0000313" key="8">
    <source>
        <dbReference type="Proteomes" id="UP000030689"/>
    </source>
</evidence>
<protein>
    <recommendedName>
        <fullName evidence="6">Phytocyanin domain-containing protein</fullName>
    </recommendedName>
</protein>
<dbReference type="SUPFAM" id="SSF49503">
    <property type="entry name" value="Cupredoxins"/>
    <property type="match status" value="1"/>
</dbReference>
<dbReference type="InterPro" id="IPR039391">
    <property type="entry name" value="Phytocyanin-like"/>
</dbReference>
<feature type="region of interest" description="Disordered" evidence="3">
    <location>
        <begin position="137"/>
        <end position="186"/>
    </location>
</feature>
<evidence type="ECO:0000313" key="7">
    <source>
        <dbReference type="EMBL" id="ESQ46348.1"/>
    </source>
</evidence>
<dbReference type="GO" id="GO:0009055">
    <property type="term" value="F:electron transfer activity"/>
    <property type="evidence" value="ECO:0007669"/>
    <property type="project" value="InterPro"/>
</dbReference>
<proteinExistence type="predicted"/>
<keyword evidence="4" id="KW-0812">Transmembrane</keyword>
<gene>
    <name evidence="7" type="ORF">EUTSA_v10000321mg</name>
</gene>
<evidence type="ECO:0000256" key="3">
    <source>
        <dbReference type="SAM" id="MobiDB-lite"/>
    </source>
</evidence>
<evidence type="ECO:0000256" key="4">
    <source>
        <dbReference type="SAM" id="Phobius"/>
    </source>
</evidence>
<keyword evidence="1" id="KW-1015">Disulfide bond</keyword>
<dbReference type="KEGG" id="eus:EUTSA_v10000321mg"/>
<dbReference type="Proteomes" id="UP000030689">
    <property type="component" value="Unassembled WGS sequence"/>
</dbReference>
<sequence length="210" mass="22202">MASLITTLPLVFLLFTTFYHLGESRTFIVGGDLGWKVPALTPNNSNSLIDWANHGRFLVGDVLEFKYDSNVDSVLEVTKEHFETCNAEKPLKSYKHVNTIVKLDNSGPNYFISGVHDNCVKGEKVIVRVIASKYAPRPAPPTTTPAAPATPSSKPPTSPATPETPSSKPPTPPAAPVAPAPGPSNNTAGGLVAGSGIFWAFVALIGLALV</sequence>
<dbReference type="Gene3D" id="2.60.40.420">
    <property type="entry name" value="Cupredoxins - blue copper proteins"/>
    <property type="match status" value="1"/>
</dbReference>
<evidence type="ECO:0000256" key="1">
    <source>
        <dbReference type="ARBA" id="ARBA00023157"/>
    </source>
</evidence>
<dbReference type="GO" id="GO:0005886">
    <property type="term" value="C:plasma membrane"/>
    <property type="evidence" value="ECO:0007669"/>
    <property type="project" value="TreeGrafter"/>
</dbReference>
<dbReference type="PANTHER" id="PTHR33021">
    <property type="entry name" value="BLUE COPPER PROTEIN"/>
    <property type="match status" value="1"/>
</dbReference>
<feature type="compositionally biased region" description="Pro residues" evidence="3">
    <location>
        <begin position="167"/>
        <end position="182"/>
    </location>
</feature>
<dbReference type="Pfam" id="PF02298">
    <property type="entry name" value="Cu_bind_like"/>
    <property type="match status" value="1"/>
</dbReference>
<feature type="chain" id="PRO_5004722342" description="Phytocyanin domain-containing protein" evidence="5">
    <location>
        <begin position="25"/>
        <end position="210"/>
    </location>
</feature>
<dbReference type="PROSITE" id="PS51485">
    <property type="entry name" value="PHYTOCYANIN"/>
    <property type="match status" value="1"/>
</dbReference>
<dbReference type="STRING" id="72664.V4M299"/>
<accession>V4M299</accession>
<dbReference type="eggNOG" id="ENOG502SS7B">
    <property type="taxonomic scope" value="Eukaryota"/>
</dbReference>
<keyword evidence="2" id="KW-0325">Glycoprotein</keyword>